<sequence>MDMSLEGEQGFLSGNSYVFVCRLGSKKMELFTSVGIEEAMRRGDDEASSIGTRVILPSSFTGGRRYMFHCC</sequence>
<name>A0A445DZ59_ARAHY</name>
<dbReference type="AlphaFoldDB" id="A0A445DZ59"/>
<organism evidence="1 2">
    <name type="scientific">Arachis hypogaea</name>
    <name type="common">Peanut</name>
    <dbReference type="NCBI Taxonomy" id="3818"/>
    <lineage>
        <taxon>Eukaryota</taxon>
        <taxon>Viridiplantae</taxon>
        <taxon>Streptophyta</taxon>
        <taxon>Embryophyta</taxon>
        <taxon>Tracheophyta</taxon>
        <taxon>Spermatophyta</taxon>
        <taxon>Magnoliopsida</taxon>
        <taxon>eudicotyledons</taxon>
        <taxon>Gunneridae</taxon>
        <taxon>Pentapetalae</taxon>
        <taxon>rosids</taxon>
        <taxon>fabids</taxon>
        <taxon>Fabales</taxon>
        <taxon>Fabaceae</taxon>
        <taxon>Papilionoideae</taxon>
        <taxon>50 kb inversion clade</taxon>
        <taxon>dalbergioids sensu lato</taxon>
        <taxon>Dalbergieae</taxon>
        <taxon>Pterocarpus clade</taxon>
        <taxon>Arachis</taxon>
    </lineage>
</organism>
<evidence type="ECO:0000313" key="2">
    <source>
        <dbReference type="Proteomes" id="UP000289738"/>
    </source>
</evidence>
<reference evidence="1 2" key="1">
    <citation type="submission" date="2019-01" db="EMBL/GenBank/DDBJ databases">
        <title>Sequencing of cultivated peanut Arachis hypogaea provides insights into genome evolution and oil improvement.</title>
        <authorList>
            <person name="Chen X."/>
        </authorList>
    </citation>
    <scope>NUCLEOTIDE SEQUENCE [LARGE SCALE GENOMIC DNA]</scope>
    <source>
        <strain evidence="2">cv. Fuhuasheng</strain>
        <tissue evidence="1">Leaves</tissue>
    </source>
</reference>
<proteinExistence type="predicted"/>
<dbReference type="Proteomes" id="UP000289738">
    <property type="component" value="Chromosome A03"/>
</dbReference>
<gene>
    <name evidence="1" type="ORF">Ahy_A03g014979</name>
</gene>
<protein>
    <submittedName>
        <fullName evidence="1">Uncharacterized protein</fullName>
    </submittedName>
</protein>
<keyword evidence="2" id="KW-1185">Reference proteome</keyword>
<comment type="caution">
    <text evidence="1">The sequence shown here is derived from an EMBL/GenBank/DDBJ whole genome shotgun (WGS) entry which is preliminary data.</text>
</comment>
<dbReference type="EMBL" id="SDMP01000003">
    <property type="protein sequence ID" value="RYR68483.1"/>
    <property type="molecule type" value="Genomic_DNA"/>
</dbReference>
<accession>A0A445DZ59</accession>
<evidence type="ECO:0000313" key="1">
    <source>
        <dbReference type="EMBL" id="RYR68483.1"/>
    </source>
</evidence>